<dbReference type="InterPro" id="IPR045556">
    <property type="entry name" value="DUF6351"/>
</dbReference>
<keyword evidence="3" id="KW-1185">Reference proteome</keyword>
<dbReference type="Pfam" id="PF19878">
    <property type="entry name" value="DUF6351"/>
    <property type="match status" value="1"/>
</dbReference>
<protein>
    <submittedName>
        <fullName evidence="2">Alpha/beta hydrolase</fullName>
    </submittedName>
</protein>
<evidence type="ECO:0000313" key="2">
    <source>
        <dbReference type="EMBL" id="NRN66519.1"/>
    </source>
</evidence>
<name>A0ABX2F580_9PSEU</name>
<dbReference type="Gene3D" id="3.40.50.1820">
    <property type="entry name" value="alpha/beta hydrolase"/>
    <property type="match status" value="1"/>
</dbReference>
<comment type="caution">
    <text evidence="2">The sequence shown here is derived from an EMBL/GenBank/DDBJ whole genome shotgun (WGS) entry which is preliminary data.</text>
</comment>
<dbReference type="EMBL" id="JAAATY010000010">
    <property type="protein sequence ID" value="NRN66519.1"/>
    <property type="molecule type" value="Genomic_DNA"/>
</dbReference>
<accession>A0ABX2F580</accession>
<dbReference type="SUPFAM" id="SSF53474">
    <property type="entry name" value="alpha/beta-Hydrolases"/>
    <property type="match status" value="1"/>
</dbReference>
<organism evidence="2 3">
    <name type="scientific">Kibdelosporangium persicum</name>
    <dbReference type="NCBI Taxonomy" id="2698649"/>
    <lineage>
        <taxon>Bacteria</taxon>
        <taxon>Bacillati</taxon>
        <taxon>Actinomycetota</taxon>
        <taxon>Actinomycetes</taxon>
        <taxon>Pseudonocardiales</taxon>
        <taxon>Pseudonocardiaceae</taxon>
        <taxon>Kibdelosporangium</taxon>
    </lineage>
</organism>
<gene>
    <name evidence="2" type="ORF">GC106_37440</name>
</gene>
<dbReference type="Proteomes" id="UP000763557">
    <property type="component" value="Unassembled WGS sequence"/>
</dbReference>
<evidence type="ECO:0000313" key="3">
    <source>
        <dbReference type="Proteomes" id="UP000763557"/>
    </source>
</evidence>
<evidence type="ECO:0000259" key="1">
    <source>
        <dbReference type="Pfam" id="PF19878"/>
    </source>
</evidence>
<reference evidence="2 3" key="1">
    <citation type="submission" date="2020-01" db="EMBL/GenBank/DDBJ databases">
        <title>Kibdelosporangium persica a novel Actinomycetes from a hot desert in Iran.</title>
        <authorList>
            <person name="Safaei N."/>
            <person name="Zaburannyi N."/>
            <person name="Mueller R."/>
            <person name="Wink J."/>
        </authorList>
    </citation>
    <scope>NUCLEOTIDE SEQUENCE [LARGE SCALE GENOMIC DNA]</scope>
    <source>
        <strain evidence="2 3">4NS15</strain>
    </source>
</reference>
<dbReference type="InterPro" id="IPR029058">
    <property type="entry name" value="AB_hydrolase_fold"/>
</dbReference>
<keyword evidence="2" id="KW-0378">Hydrolase</keyword>
<feature type="domain" description="DUF6351" evidence="1">
    <location>
        <begin position="80"/>
        <end position="243"/>
    </location>
</feature>
<sequence>MDLKRVLMISLPEGSSLTKSGQSTLRWRRQVVLGALLATALVGTPGHASTTRPQVTACPAGLAGKATCYTGQDTSGAYYTIAIPKRWNRSLVVHAHGGPAASYDPSTTTEDLAEWSVMVHEGYAWAGSSYRRGGYGVRMAAADTENVRRLFVDRFGRPDRTYLHGQSFGGNVAAKVAETYGRKGGAYDGVLLTSGLLAGGSRGYNHRVDLRVVYQYYCRNLPRPTEPQYPLWQGLPRDSTLTPDDVLDRLQECTGIASEPAARTPSQQRSLDDIAAVTRIPERSLPTHLQYATFLFQDIVWNRLGGRNPFSNEGVRYTGSHDDRALNAGAARFSADPTARRDLSYDSDLTGQVSLPILTLHAIDDPSVFVEHEAAYHATIHSGRQDGRLVQTFTRESEHDELSVSEYATSIAALDTWVRTGRKPTPHSIANLCGTFDNTYGGGCFYDPAYRPSSYFTRVRSRPGDVTWPAMTAAQERTWSRIAGVGIAF</sequence>
<proteinExistence type="predicted"/>
<dbReference type="GO" id="GO:0016787">
    <property type="term" value="F:hydrolase activity"/>
    <property type="evidence" value="ECO:0007669"/>
    <property type="project" value="UniProtKB-KW"/>
</dbReference>